<keyword evidence="1" id="KW-0413">Isomerase</keyword>
<dbReference type="Pfam" id="PF02567">
    <property type="entry name" value="PhzC-PhzF"/>
    <property type="match status" value="1"/>
</dbReference>
<dbReference type="PANTHER" id="PTHR13774">
    <property type="entry name" value="PHENAZINE BIOSYNTHESIS PROTEIN"/>
    <property type="match status" value="1"/>
</dbReference>
<dbReference type="AlphaFoldDB" id="A0A395M4Y8"/>
<dbReference type="SUPFAM" id="SSF54506">
    <property type="entry name" value="Diaminopimelate epimerase-like"/>
    <property type="match status" value="1"/>
</dbReference>
<comment type="caution">
    <text evidence="1">The sequence shown here is derived from an EMBL/GenBank/DDBJ whole genome shotgun (WGS) entry which is preliminary data.</text>
</comment>
<dbReference type="GO" id="GO:0016853">
    <property type="term" value="F:isomerase activity"/>
    <property type="evidence" value="ECO:0007669"/>
    <property type="project" value="UniProtKB-KW"/>
</dbReference>
<accession>A0A395M4Y8</accession>
<dbReference type="Proteomes" id="UP000266389">
    <property type="component" value="Unassembled WGS sequence"/>
</dbReference>
<evidence type="ECO:0000313" key="1">
    <source>
        <dbReference type="EMBL" id="RFM25004.1"/>
    </source>
</evidence>
<feature type="non-terminal residue" evidence="1">
    <location>
        <position position="88"/>
    </location>
</feature>
<dbReference type="Gene3D" id="3.10.310.10">
    <property type="entry name" value="Diaminopimelate Epimerase, Chain A, domain 1"/>
    <property type="match status" value="1"/>
</dbReference>
<dbReference type="GO" id="GO:0005737">
    <property type="term" value="C:cytoplasm"/>
    <property type="evidence" value="ECO:0007669"/>
    <property type="project" value="TreeGrafter"/>
</dbReference>
<reference evidence="1 2" key="1">
    <citation type="journal article" date="2011" name="ISME J.">
        <title>Community ecology of hot spring cyanobacterial mats: predominant populations and their functional potential.</title>
        <authorList>
            <person name="Klatt C.G."/>
            <person name="Wood J.M."/>
            <person name="Rusch D.B."/>
            <person name="Bateson M.M."/>
            <person name="Hamamura N."/>
            <person name="Heidelberg J.F."/>
            <person name="Grossman A.R."/>
            <person name="Bhaya D."/>
            <person name="Cohan F.M."/>
            <person name="Kuhl M."/>
            <person name="Bryant D.A."/>
            <person name="Ward D.M."/>
        </authorList>
    </citation>
    <scope>NUCLEOTIDE SEQUENCE [LARGE SCALE GENOMIC DNA]</scope>
    <source>
        <strain evidence="1">OS</strain>
    </source>
</reference>
<proteinExistence type="predicted"/>
<protein>
    <submittedName>
        <fullName evidence="1">PhzF family phenazine biosynthesis isomerase</fullName>
    </submittedName>
</protein>
<organism evidence="1 2">
    <name type="scientific">Candidatus Thermochlorobacter aerophilus</name>
    <dbReference type="NCBI Taxonomy" id="1868324"/>
    <lineage>
        <taxon>Bacteria</taxon>
        <taxon>Pseudomonadati</taxon>
        <taxon>Chlorobiota</taxon>
        <taxon>Chlorobiia</taxon>
        <taxon>Chlorobiales</taxon>
        <taxon>Candidatus Thermochlorobacteriaceae</taxon>
        <taxon>Candidatus Thermochlorobacter</taxon>
    </lineage>
</organism>
<dbReference type="EMBL" id="PHFL01000011">
    <property type="protein sequence ID" value="RFM25004.1"/>
    <property type="molecule type" value="Genomic_DNA"/>
</dbReference>
<name>A0A395M4Y8_9BACT</name>
<sequence>MKAYTIKQVDAFTDRAFTGNPAAVLLDASGLSDEQLQLIAREMNLSETAFVFPATDSTHDLELRWFTPTKEVNLCGHATIATFHALAE</sequence>
<dbReference type="InterPro" id="IPR003719">
    <property type="entry name" value="Phenazine_PhzF-like"/>
</dbReference>
<dbReference type="NCBIfam" id="TIGR00654">
    <property type="entry name" value="PhzF_family"/>
    <property type="match status" value="1"/>
</dbReference>
<evidence type="ECO:0000313" key="2">
    <source>
        <dbReference type="Proteomes" id="UP000266389"/>
    </source>
</evidence>
<gene>
    <name evidence="1" type="ORF">D0433_02875</name>
</gene>